<proteinExistence type="predicted"/>
<dbReference type="GO" id="GO:0005737">
    <property type="term" value="C:cytoplasm"/>
    <property type="evidence" value="ECO:0007669"/>
    <property type="project" value="TreeGrafter"/>
</dbReference>
<dbReference type="RefSeq" id="WP_179716098.1">
    <property type="nucleotide sequence ID" value="NZ_JACBZT010000001.1"/>
</dbReference>
<evidence type="ECO:0000256" key="2">
    <source>
        <dbReference type="ARBA" id="ARBA00022840"/>
    </source>
</evidence>
<dbReference type="Gene3D" id="1.25.40.10">
    <property type="entry name" value="Tetratricopeptide repeat domain"/>
    <property type="match status" value="1"/>
</dbReference>
<protein>
    <submittedName>
        <fullName evidence="4">DNA-binding CsgD family transcriptional regulator</fullName>
    </submittedName>
</protein>
<evidence type="ECO:0000259" key="3">
    <source>
        <dbReference type="PROSITE" id="PS50043"/>
    </source>
</evidence>
<dbReference type="InterPro" id="IPR041664">
    <property type="entry name" value="AAA_16"/>
</dbReference>
<dbReference type="Gene3D" id="3.40.50.300">
    <property type="entry name" value="P-loop containing nucleotide triphosphate hydrolases"/>
    <property type="match status" value="1"/>
</dbReference>
<dbReference type="Gene3D" id="1.10.10.10">
    <property type="entry name" value="Winged helix-like DNA-binding domain superfamily/Winged helix DNA-binding domain"/>
    <property type="match status" value="1"/>
</dbReference>
<dbReference type="Pfam" id="PF13191">
    <property type="entry name" value="AAA_16"/>
    <property type="match status" value="1"/>
</dbReference>
<dbReference type="PANTHER" id="PTHR16305:SF35">
    <property type="entry name" value="TRANSCRIPTIONAL ACTIVATOR DOMAIN"/>
    <property type="match status" value="1"/>
</dbReference>
<accession>A0A853CGL9</accession>
<dbReference type="PANTHER" id="PTHR16305">
    <property type="entry name" value="TESTICULAR SOLUBLE ADENYLYL CYCLASE"/>
    <property type="match status" value="1"/>
</dbReference>
<dbReference type="InterPro" id="IPR016032">
    <property type="entry name" value="Sig_transdc_resp-reg_C-effctor"/>
</dbReference>
<dbReference type="Pfam" id="PF00196">
    <property type="entry name" value="GerE"/>
    <property type="match status" value="1"/>
</dbReference>
<dbReference type="GO" id="GO:0005524">
    <property type="term" value="F:ATP binding"/>
    <property type="evidence" value="ECO:0007669"/>
    <property type="project" value="UniProtKB-KW"/>
</dbReference>
<evidence type="ECO:0000313" key="5">
    <source>
        <dbReference type="Proteomes" id="UP000541969"/>
    </source>
</evidence>
<evidence type="ECO:0000313" key="4">
    <source>
        <dbReference type="EMBL" id="NYJ05448.1"/>
    </source>
</evidence>
<dbReference type="InterPro" id="IPR036388">
    <property type="entry name" value="WH-like_DNA-bd_sf"/>
</dbReference>
<dbReference type="SUPFAM" id="SSF52540">
    <property type="entry name" value="P-loop containing nucleoside triphosphate hydrolases"/>
    <property type="match status" value="1"/>
</dbReference>
<keyword evidence="1" id="KW-0547">Nucleotide-binding</keyword>
<dbReference type="SUPFAM" id="SSF48452">
    <property type="entry name" value="TPR-like"/>
    <property type="match status" value="1"/>
</dbReference>
<dbReference type="Proteomes" id="UP000541969">
    <property type="component" value="Unassembled WGS sequence"/>
</dbReference>
<keyword evidence="4" id="KW-0238">DNA-binding</keyword>
<sequence length="863" mass="92204">MPLLERAAFLASLAQHAAEARAGDGRLVLVSGEAGVGKTALVEQLEAELPDAEWAWSACDGLFTPRPLGPLFDLAERLGGELRAAAAGGADRDALFATLLRQLSAAAGHLRVVVVEDVHWADEATLDLLRYVGRRLRGLPVLLVATFRDDGLAPDHPLRVVLGFLATQRTTRRLALPPLSEAAVDSLAAASPVAPDELFRLTGGNPFFVTEVLAAGGGALPVSAREAVLARVARLDAGARRLVEYAALAGARIDPPLLERLVPDAAAGLEAGLAGGVLTADEAGLRFRHEISRLAVADAVPAHRRGRMHADLLEALHEIGSEDDARLAHHAEGAGNAIAVVVHAPRAARKAAALASHREAVAQYERALRFATHLDPAAQAALWDGLGYETSLVDRWADSAAARQAALPLWRWVGDRTREGDSLRALSRALYRLCRGAEAEEAAQEALVVLSAQSPAGPELAWAHANLAVQQMLHRRLDSSIVLARQGQQLAERLGDATILSDALNSEACATAFSRREWRPTMLRALEVAVEADREEQAGRAYANLHGLSCAERRYGDADRWFTEGVAYCDDHDVATFGTCLRGERTNWLDQRGRWDEAVALSTALLADPVISPVNRINPLISLGRIRARRGEAEAAADLDEAARLADGTGEPDWIAQARLARAEAAWLTDQPQAAADELARVAEVADRCDPWVRGAVAVWRSRLGRAGEPAAGLPEPRALELAGDPQGAAAAWRAVGCPYEAGLALAGSDDEAALREALAVFDELGALVPARRTRRLMRRRGLTGVPVGPRAATRQHRLGLTRREQEVLALVAAGLPNGDISRRLFISQRTVDHHVSALLTKMGVASRTAAAREAERLGLLDA</sequence>
<dbReference type="SMART" id="SM00421">
    <property type="entry name" value="HTH_LUXR"/>
    <property type="match status" value="1"/>
</dbReference>
<keyword evidence="2" id="KW-0067">ATP-binding</keyword>
<dbReference type="GO" id="GO:0006355">
    <property type="term" value="P:regulation of DNA-templated transcription"/>
    <property type="evidence" value="ECO:0007669"/>
    <property type="project" value="InterPro"/>
</dbReference>
<dbReference type="GO" id="GO:0004016">
    <property type="term" value="F:adenylate cyclase activity"/>
    <property type="evidence" value="ECO:0007669"/>
    <property type="project" value="TreeGrafter"/>
</dbReference>
<organism evidence="4 5">
    <name type="scientific">Petropleomorpha daqingensis</name>
    <dbReference type="NCBI Taxonomy" id="2026353"/>
    <lineage>
        <taxon>Bacteria</taxon>
        <taxon>Bacillati</taxon>
        <taxon>Actinomycetota</taxon>
        <taxon>Actinomycetes</taxon>
        <taxon>Geodermatophilales</taxon>
        <taxon>Geodermatophilaceae</taxon>
        <taxon>Petropleomorpha</taxon>
    </lineage>
</organism>
<dbReference type="PROSITE" id="PS00622">
    <property type="entry name" value="HTH_LUXR_1"/>
    <property type="match status" value="1"/>
</dbReference>
<dbReference type="SUPFAM" id="SSF46894">
    <property type="entry name" value="C-terminal effector domain of the bipartite response regulators"/>
    <property type="match status" value="1"/>
</dbReference>
<keyword evidence="5" id="KW-1185">Reference proteome</keyword>
<dbReference type="CDD" id="cd06170">
    <property type="entry name" value="LuxR_C_like"/>
    <property type="match status" value="1"/>
</dbReference>
<gene>
    <name evidence="4" type="ORF">GGQ55_001726</name>
</gene>
<name>A0A853CGL9_9ACTN</name>
<dbReference type="PRINTS" id="PR00038">
    <property type="entry name" value="HTHLUXR"/>
</dbReference>
<dbReference type="AlphaFoldDB" id="A0A853CGL9"/>
<reference evidence="4 5" key="1">
    <citation type="submission" date="2020-07" db="EMBL/GenBank/DDBJ databases">
        <title>Sequencing the genomes of 1000 actinobacteria strains.</title>
        <authorList>
            <person name="Klenk H.-P."/>
        </authorList>
    </citation>
    <scope>NUCLEOTIDE SEQUENCE [LARGE SCALE GENOMIC DNA]</scope>
    <source>
        <strain evidence="4 5">DSM 104001</strain>
    </source>
</reference>
<dbReference type="EMBL" id="JACBZT010000001">
    <property type="protein sequence ID" value="NYJ05448.1"/>
    <property type="molecule type" value="Genomic_DNA"/>
</dbReference>
<feature type="domain" description="HTH luxR-type" evidence="3">
    <location>
        <begin position="794"/>
        <end position="859"/>
    </location>
</feature>
<dbReference type="InterPro" id="IPR027417">
    <property type="entry name" value="P-loop_NTPase"/>
</dbReference>
<comment type="caution">
    <text evidence="4">The sequence shown here is derived from an EMBL/GenBank/DDBJ whole genome shotgun (WGS) entry which is preliminary data.</text>
</comment>
<dbReference type="InterPro" id="IPR000792">
    <property type="entry name" value="Tscrpt_reg_LuxR_C"/>
</dbReference>
<dbReference type="InterPro" id="IPR011990">
    <property type="entry name" value="TPR-like_helical_dom_sf"/>
</dbReference>
<dbReference type="PROSITE" id="PS50043">
    <property type="entry name" value="HTH_LUXR_2"/>
    <property type="match status" value="1"/>
</dbReference>
<evidence type="ECO:0000256" key="1">
    <source>
        <dbReference type="ARBA" id="ARBA00022741"/>
    </source>
</evidence>
<dbReference type="GO" id="GO:0003677">
    <property type="term" value="F:DNA binding"/>
    <property type="evidence" value="ECO:0007669"/>
    <property type="project" value="UniProtKB-KW"/>
</dbReference>